<keyword evidence="3" id="KW-1185">Reference proteome</keyword>
<sequence length="48" mass="4913">VFATVCWIAALPDYLDATNGFTAAGERTGSLPFAVILTVVTIALTIGA</sequence>
<proteinExistence type="predicted"/>
<accession>A0A2U3NQC6</accession>
<feature type="non-terminal residue" evidence="2">
    <location>
        <position position="1"/>
    </location>
</feature>
<keyword evidence="1" id="KW-0812">Transmembrane</keyword>
<gene>
    <name evidence="2" type="ORF">MRAB57_1516</name>
</gene>
<dbReference type="Proteomes" id="UP000240988">
    <property type="component" value="Unassembled WGS sequence"/>
</dbReference>
<reference evidence="2 3" key="1">
    <citation type="submission" date="2017-01" db="EMBL/GenBank/DDBJ databases">
        <authorList>
            <consortium name="Urmite Genomes"/>
        </authorList>
    </citation>
    <scope>NUCLEOTIDE SEQUENCE [LARGE SCALE GENOMIC DNA]</scope>
    <source>
        <strain evidence="2 3">AB57</strain>
    </source>
</reference>
<dbReference type="AlphaFoldDB" id="A0A2U3NQC6"/>
<evidence type="ECO:0000313" key="2">
    <source>
        <dbReference type="EMBL" id="SPM33712.1"/>
    </source>
</evidence>
<keyword evidence="1" id="KW-1133">Transmembrane helix</keyword>
<organism evidence="2 3">
    <name type="scientific">Mycobacterium rhizamassiliense</name>
    <dbReference type="NCBI Taxonomy" id="1841860"/>
    <lineage>
        <taxon>Bacteria</taxon>
        <taxon>Bacillati</taxon>
        <taxon>Actinomycetota</taxon>
        <taxon>Actinomycetes</taxon>
        <taxon>Mycobacteriales</taxon>
        <taxon>Mycobacteriaceae</taxon>
        <taxon>Mycobacterium</taxon>
    </lineage>
</organism>
<keyword evidence="1" id="KW-0472">Membrane</keyword>
<name>A0A2U3NQC6_9MYCO</name>
<evidence type="ECO:0000313" key="3">
    <source>
        <dbReference type="Proteomes" id="UP000240988"/>
    </source>
</evidence>
<evidence type="ECO:0000256" key="1">
    <source>
        <dbReference type="SAM" id="Phobius"/>
    </source>
</evidence>
<protein>
    <submittedName>
        <fullName evidence="2">Uncharacterized protein</fullName>
    </submittedName>
</protein>
<feature type="transmembrane region" description="Helical" evidence="1">
    <location>
        <begin position="29"/>
        <end position="47"/>
    </location>
</feature>
<dbReference type="EMBL" id="FUFA01000002">
    <property type="protein sequence ID" value="SPM33712.1"/>
    <property type="molecule type" value="Genomic_DNA"/>
</dbReference>